<accession>A0A0M3IT98</accession>
<organism evidence="2 3">
    <name type="scientific">Ascaris lumbricoides</name>
    <name type="common">Giant roundworm</name>
    <dbReference type="NCBI Taxonomy" id="6252"/>
    <lineage>
        <taxon>Eukaryota</taxon>
        <taxon>Metazoa</taxon>
        <taxon>Ecdysozoa</taxon>
        <taxon>Nematoda</taxon>
        <taxon>Chromadorea</taxon>
        <taxon>Rhabditida</taxon>
        <taxon>Spirurina</taxon>
        <taxon>Ascaridomorpha</taxon>
        <taxon>Ascaridoidea</taxon>
        <taxon>Ascarididae</taxon>
        <taxon>Ascaris</taxon>
    </lineage>
</organism>
<keyword evidence="1" id="KW-1133">Transmembrane helix</keyword>
<evidence type="ECO:0000256" key="1">
    <source>
        <dbReference type="SAM" id="Phobius"/>
    </source>
</evidence>
<reference evidence="3" key="1">
    <citation type="submission" date="2017-02" db="UniProtKB">
        <authorList>
            <consortium name="WormBaseParasite"/>
        </authorList>
    </citation>
    <scope>IDENTIFICATION</scope>
</reference>
<keyword evidence="1" id="KW-0812">Transmembrane</keyword>
<name>A0A0M3IT98_ASCLU</name>
<dbReference type="Proteomes" id="UP000036681">
    <property type="component" value="Unplaced"/>
</dbReference>
<proteinExistence type="predicted"/>
<protein>
    <submittedName>
        <fullName evidence="3">Ovule protein</fullName>
    </submittedName>
</protein>
<evidence type="ECO:0000313" key="2">
    <source>
        <dbReference type="Proteomes" id="UP000036681"/>
    </source>
</evidence>
<sequence length="86" mass="10258">MMTLNCLNSKKIFRGHLYVAIIHFSISLKQIINITYKLVSGLFGLFRINLHFTIAWTIVFRNVCRKTMTYFRSWHEEIVGSSWRFV</sequence>
<keyword evidence="2" id="KW-1185">Reference proteome</keyword>
<feature type="transmembrane region" description="Helical" evidence="1">
    <location>
        <begin position="38"/>
        <end position="60"/>
    </location>
</feature>
<dbReference type="WBParaSite" id="ALUE_0002197601-mRNA-1">
    <property type="protein sequence ID" value="ALUE_0002197601-mRNA-1"/>
    <property type="gene ID" value="ALUE_0002197601"/>
</dbReference>
<keyword evidence="1" id="KW-0472">Membrane</keyword>
<feature type="transmembrane region" description="Helical" evidence="1">
    <location>
        <begin position="12"/>
        <end position="32"/>
    </location>
</feature>
<evidence type="ECO:0000313" key="3">
    <source>
        <dbReference type="WBParaSite" id="ALUE_0002197601-mRNA-1"/>
    </source>
</evidence>
<dbReference type="AlphaFoldDB" id="A0A0M3IT98"/>